<comment type="caution">
    <text evidence="3">The sequence shown here is derived from an EMBL/GenBank/DDBJ whole genome shotgun (WGS) entry which is preliminary data.</text>
</comment>
<protein>
    <submittedName>
        <fullName evidence="3">NADH-FMN oxidoreductase</fullName>
    </submittedName>
</protein>
<dbReference type="Proteomes" id="UP000037660">
    <property type="component" value="Unassembled WGS sequence"/>
</dbReference>
<dbReference type="InterPro" id="IPR012349">
    <property type="entry name" value="Split_barrel_FMN-bd"/>
</dbReference>
<dbReference type="PANTHER" id="PTHR30466:SF1">
    <property type="entry name" value="FMN REDUCTASE (NADH) RUTF"/>
    <property type="match status" value="1"/>
</dbReference>
<reference evidence="3 4" key="2">
    <citation type="journal article" date="2016" name="Science">
        <title>A bacterium that degrades and assimilates poly(ethylene terephthalate).</title>
        <authorList>
            <person name="Yoshida S."/>
            <person name="Hiraga K."/>
            <person name="Takehana T."/>
            <person name="Taniguchi I."/>
            <person name="Yamaji H."/>
            <person name="Maeda Y."/>
            <person name="Toyohara K."/>
            <person name="Miyamoto K."/>
            <person name="Kimura Y."/>
            <person name="Oda K."/>
        </authorList>
    </citation>
    <scope>NUCLEOTIDE SEQUENCE [LARGE SCALE GENOMIC DNA]</scope>
    <source>
        <strain evidence="4">NBRC 110686 / TISTR 2288 / 201-F6</strain>
    </source>
</reference>
<dbReference type="Pfam" id="PF01613">
    <property type="entry name" value="Flavin_Reduct"/>
    <property type="match status" value="1"/>
</dbReference>
<dbReference type="GO" id="GO:0006208">
    <property type="term" value="P:pyrimidine nucleobase catabolic process"/>
    <property type="evidence" value="ECO:0007669"/>
    <property type="project" value="TreeGrafter"/>
</dbReference>
<dbReference type="AlphaFoldDB" id="A0A0K8P1H7"/>
<dbReference type="PANTHER" id="PTHR30466">
    <property type="entry name" value="FLAVIN REDUCTASE"/>
    <property type="match status" value="1"/>
</dbReference>
<gene>
    <name evidence="3" type="ORF">ISF6_1865</name>
</gene>
<feature type="domain" description="Flavin reductase like" evidence="2">
    <location>
        <begin position="10"/>
        <end position="150"/>
    </location>
</feature>
<dbReference type="InterPro" id="IPR054802">
    <property type="entry name" value="StyMonoxStyB"/>
</dbReference>
<evidence type="ECO:0000256" key="1">
    <source>
        <dbReference type="ARBA" id="ARBA00023002"/>
    </source>
</evidence>
<sequence>MDALRFRHSVSHFATGVAVVGCLDDADQPQGMTVNSFTSVSLAPPSVLVSLKPGRTDGLLRRRGHYGLSVLAGDQEGWSLHFGGRPQPEPGVAWERRGGVPVLRGALAWFACELDQVLPVHDHALFVGRVLDCGHAGGEPLMFFASRYRRAAAA</sequence>
<dbReference type="NCBIfam" id="NF045733">
    <property type="entry name" value="StyMonoxStyB"/>
    <property type="match status" value="1"/>
</dbReference>
<organism evidence="3 4">
    <name type="scientific">Piscinibacter sakaiensis</name>
    <name type="common">Ideonella sakaiensis</name>
    <dbReference type="NCBI Taxonomy" id="1547922"/>
    <lineage>
        <taxon>Bacteria</taxon>
        <taxon>Pseudomonadati</taxon>
        <taxon>Pseudomonadota</taxon>
        <taxon>Betaproteobacteria</taxon>
        <taxon>Burkholderiales</taxon>
        <taxon>Sphaerotilaceae</taxon>
        <taxon>Piscinibacter</taxon>
    </lineage>
</organism>
<dbReference type="InterPro" id="IPR002563">
    <property type="entry name" value="Flavin_Rdtase-like_dom"/>
</dbReference>
<dbReference type="InterPro" id="IPR050268">
    <property type="entry name" value="NADH-dep_flavin_reductase"/>
</dbReference>
<dbReference type="STRING" id="1547922.ISF6_1865"/>
<dbReference type="GO" id="GO:0010181">
    <property type="term" value="F:FMN binding"/>
    <property type="evidence" value="ECO:0007669"/>
    <property type="project" value="InterPro"/>
</dbReference>
<name>A0A0K8P1H7_PISS1</name>
<dbReference type="GO" id="GO:0042602">
    <property type="term" value="F:riboflavin reductase (NADPH) activity"/>
    <property type="evidence" value="ECO:0007669"/>
    <property type="project" value="TreeGrafter"/>
</dbReference>
<evidence type="ECO:0000313" key="3">
    <source>
        <dbReference type="EMBL" id="GAP36025.1"/>
    </source>
</evidence>
<keyword evidence="1" id="KW-0560">Oxidoreductase</keyword>
<dbReference type="EMBL" id="BBYR01000030">
    <property type="protein sequence ID" value="GAP36025.1"/>
    <property type="molecule type" value="Genomic_DNA"/>
</dbReference>
<dbReference type="Gene3D" id="2.30.110.10">
    <property type="entry name" value="Electron Transport, Fmn-binding Protein, Chain A"/>
    <property type="match status" value="1"/>
</dbReference>
<evidence type="ECO:0000259" key="2">
    <source>
        <dbReference type="SMART" id="SM00903"/>
    </source>
</evidence>
<reference evidence="4" key="1">
    <citation type="submission" date="2015-07" db="EMBL/GenBank/DDBJ databases">
        <title>Discovery of a poly(ethylene terephthalate assimilation.</title>
        <authorList>
            <person name="Yoshida S."/>
            <person name="Hiraga K."/>
            <person name="Takehana T."/>
            <person name="Taniguchi I."/>
            <person name="Yamaji H."/>
            <person name="Maeda Y."/>
            <person name="Toyohara K."/>
            <person name="Miyamoto K."/>
            <person name="Kimura Y."/>
            <person name="Oda K."/>
        </authorList>
    </citation>
    <scope>NUCLEOTIDE SEQUENCE [LARGE SCALE GENOMIC DNA]</scope>
    <source>
        <strain evidence="4">NBRC 110686 / TISTR 2288 / 201-F6</strain>
    </source>
</reference>
<accession>A0A0K8P1H7</accession>
<dbReference type="SUPFAM" id="SSF50475">
    <property type="entry name" value="FMN-binding split barrel"/>
    <property type="match status" value="1"/>
</dbReference>
<keyword evidence="4" id="KW-1185">Reference proteome</keyword>
<evidence type="ECO:0000313" key="4">
    <source>
        <dbReference type="Proteomes" id="UP000037660"/>
    </source>
</evidence>
<dbReference type="PROSITE" id="PS51257">
    <property type="entry name" value="PROKAR_LIPOPROTEIN"/>
    <property type="match status" value="1"/>
</dbReference>
<dbReference type="SMART" id="SM00903">
    <property type="entry name" value="Flavin_Reduct"/>
    <property type="match status" value="1"/>
</dbReference>
<proteinExistence type="predicted"/>